<protein>
    <submittedName>
        <fullName evidence="2">Uncharacterized protein</fullName>
    </submittedName>
</protein>
<dbReference type="EMBL" id="CANHGI010000006">
    <property type="protein sequence ID" value="CAI5454201.1"/>
    <property type="molecule type" value="Genomic_DNA"/>
</dbReference>
<keyword evidence="1" id="KW-0472">Membrane</keyword>
<feature type="transmembrane region" description="Helical" evidence="1">
    <location>
        <begin position="6"/>
        <end position="31"/>
    </location>
</feature>
<comment type="caution">
    <text evidence="2">The sequence shown here is derived from an EMBL/GenBank/DDBJ whole genome shotgun (WGS) entry which is preliminary data.</text>
</comment>
<organism evidence="2 3">
    <name type="scientific">Caenorhabditis angaria</name>
    <dbReference type="NCBI Taxonomy" id="860376"/>
    <lineage>
        <taxon>Eukaryota</taxon>
        <taxon>Metazoa</taxon>
        <taxon>Ecdysozoa</taxon>
        <taxon>Nematoda</taxon>
        <taxon>Chromadorea</taxon>
        <taxon>Rhabditida</taxon>
        <taxon>Rhabditina</taxon>
        <taxon>Rhabditomorpha</taxon>
        <taxon>Rhabditoidea</taxon>
        <taxon>Rhabditidae</taxon>
        <taxon>Peloderinae</taxon>
        <taxon>Caenorhabditis</taxon>
    </lineage>
</organism>
<name>A0A9P1J0U6_9PELO</name>
<feature type="transmembrane region" description="Helical" evidence="1">
    <location>
        <begin position="43"/>
        <end position="72"/>
    </location>
</feature>
<keyword evidence="1" id="KW-0812">Transmembrane</keyword>
<sequence>MWNDHADVLLLFLIVIIHCISIITNVIMIILLWKKQVSGLRVFIIYSIVCELILSISQIFVIDVPGMVITFYTEYHSFLEGYPRIMVKDLILLSNMMFGVRLIILHTMAVFRFFFIFRHTFYSYENHIHVLLLFLSVSLLFITKTG</sequence>
<evidence type="ECO:0000256" key="1">
    <source>
        <dbReference type="SAM" id="Phobius"/>
    </source>
</evidence>
<evidence type="ECO:0000313" key="3">
    <source>
        <dbReference type="Proteomes" id="UP001152747"/>
    </source>
</evidence>
<keyword evidence="3" id="KW-1185">Reference proteome</keyword>
<feature type="transmembrane region" description="Helical" evidence="1">
    <location>
        <begin position="92"/>
        <end position="115"/>
    </location>
</feature>
<dbReference type="AlphaFoldDB" id="A0A9P1J0U6"/>
<gene>
    <name evidence="2" type="ORF">CAMP_LOCUS16838</name>
</gene>
<reference evidence="2" key="1">
    <citation type="submission" date="2022-11" db="EMBL/GenBank/DDBJ databases">
        <authorList>
            <person name="Kikuchi T."/>
        </authorList>
    </citation>
    <scope>NUCLEOTIDE SEQUENCE</scope>
    <source>
        <strain evidence="2">PS1010</strain>
    </source>
</reference>
<keyword evidence="1" id="KW-1133">Transmembrane helix</keyword>
<evidence type="ECO:0000313" key="2">
    <source>
        <dbReference type="EMBL" id="CAI5454201.1"/>
    </source>
</evidence>
<accession>A0A9P1J0U6</accession>
<feature type="transmembrane region" description="Helical" evidence="1">
    <location>
        <begin position="127"/>
        <end position="143"/>
    </location>
</feature>
<dbReference type="Proteomes" id="UP001152747">
    <property type="component" value="Unassembled WGS sequence"/>
</dbReference>
<proteinExistence type="predicted"/>